<accession>A0A1G8X048</accession>
<feature type="transmembrane region" description="Helical" evidence="6">
    <location>
        <begin position="241"/>
        <end position="265"/>
    </location>
</feature>
<evidence type="ECO:0000313" key="9">
    <source>
        <dbReference type="Proteomes" id="UP000198694"/>
    </source>
</evidence>
<dbReference type="GO" id="GO:0005886">
    <property type="term" value="C:plasma membrane"/>
    <property type="evidence" value="ECO:0007669"/>
    <property type="project" value="UniProtKB-SubCell"/>
</dbReference>
<dbReference type="EMBL" id="FNFL01000001">
    <property type="protein sequence ID" value="SDJ83235.1"/>
    <property type="molecule type" value="Genomic_DNA"/>
</dbReference>
<dbReference type="PANTHER" id="PTHR23506:SF23">
    <property type="entry name" value="GH10249P"/>
    <property type="match status" value="1"/>
</dbReference>
<gene>
    <name evidence="8" type="ORF">SAMN05216243_1058</name>
</gene>
<evidence type="ECO:0000256" key="3">
    <source>
        <dbReference type="ARBA" id="ARBA00022692"/>
    </source>
</evidence>
<dbReference type="InterPro" id="IPR050930">
    <property type="entry name" value="MFS_Vesicular_Transporter"/>
</dbReference>
<proteinExistence type="predicted"/>
<dbReference type="SUPFAM" id="SSF103473">
    <property type="entry name" value="MFS general substrate transporter"/>
    <property type="match status" value="1"/>
</dbReference>
<evidence type="ECO:0000256" key="4">
    <source>
        <dbReference type="ARBA" id="ARBA00022989"/>
    </source>
</evidence>
<feature type="transmembrane region" description="Helical" evidence="6">
    <location>
        <begin position="345"/>
        <end position="367"/>
    </location>
</feature>
<dbReference type="PROSITE" id="PS50850">
    <property type="entry name" value="MFS"/>
    <property type="match status" value="1"/>
</dbReference>
<feature type="domain" description="Major facilitator superfamily (MFS) profile" evidence="7">
    <location>
        <begin position="8"/>
        <end position="397"/>
    </location>
</feature>
<feature type="transmembrane region" description="Helical" evidence="6">
    <location>
        <begin position="9"/>
        <end position="31"/>
    </location>
</feature>
<evidence type="ECO:0000256" key="5">
    <source>
        <dbReference type="ARBA" id="ARBA00023136"/>
    </source>
</evidence>
<comment type="subcellular location">
    <subcellularLocation>
        <location evidence="1">Cell membrane</location>
        <topology evidence="1">Multi-pass membrane protein</topology>
    </subcellularLocation>
</comment>
<keyword evidence="5 6" id="KW-0472">Membrane</keyword>
<dbReference type="STRING" id="407036.SAMN05216243_1058"/>
<dbReference type="OrthoDB" id="5338069at2"/>
<dbReference type="Proteomes" id="UP000198694">
    <property type="component" value="Unassembled WGS sequence"/>
</dbReference>
<sequence>MLLSAKRKIIGIAVITAVSVLGDAMLLVVLPLYWPEFGLAAVWQVGLLLSINRFIRLPINPLIGLFYKHVQLRTGVFIAVGLAVLTTMSYGVFNQFWILFFLRALWGISWSLLRLGGFLTVIEETDEQNRGQYVGLYNGLWGIGGLFGMLVGGILVDQTSIFFVTTLFAGMGLLTLPFVWLLVPVKKGGGQPKALKETASLAWFFPYQRMVLLTGMAVGLIVFGIFASTLSQLIARSYAGGWIALELSIGAATLAGIIQAVRWSWDPFVAPMVGKVIDGSNLKHHLLLIPAFSGAVLLILLAHTSSIVSLIILLLMFQLTSTAFVTTADTLAARAAVQSDQLKMMTAYTVVIDIGAALGPLMAFFLLQRSSITILYDLAGCSLLLLGVAWIIFNRRNSNP</sequence>
<evidence type="ECO:0000256" key="2">
    <source>
        <dbReference type="ARBA" id="ARBA00022448"/>
    </source>
</evidence>
<dbReference type="PANTHER" id="PTHR23506">
    <property type="entry name" value="GH10249P"/>
    <property type="match status" value="1"/>
</dbReference>
<feature type="transmembrane region" description="Helical" evidence="6">
    <location>
        <begin position="210"/>
        <end position="235"/>
    </location>
</feature>
<evidence type="ECO:0000256" key="1">
    <source>
        <dbReference type="ARBA" id="ARBA00004651"/>
    </source>
</evidence>
<dbReference type="RefSeq" id="WP_093211699.1">
    <property type="nucleotide sequence ID" value="NZ_FNFL01000001.1"/>
</dbReference>
<evidence type="ECO:0000259" key="7">
    <source>
        <dbReference type="PROSITE" id="PS50850"/>
    </source>
</evidence>
<feature type="transmembrane region" description="Helical" evidence="6">
    <location>
        <begin position="373"/>
        <end position="393"/>
    </location>
</feature>
<dbReference type="InterPro" id="IPR011701">
    <property type="entry name" value="MFS"/>
</dbReference>
<dbReference type="GO" id="GO:0022857">
    <property type="term" value="F:transmembrane transporter activity"/>
    <property type="evidence" value="ECO:0007669"/>
    <property type="project" value="InterPro"/>
</dbReference>
<dbReference type="Pfam" id="PF07690">
    <property type="entry name" value="MFS_1"/>
    <property type="match status" value="1"/>
</dbReference>
<organism evidence="8 9">
    <name type="scientific">Sediminibacillus albus</name>
    <dbReference type="NCBI Taxonomy" id="407036"/>
    <lineage>
        <taxon>Bacteria</taxon>
        <taxon>Bacillati</taxon>
        <taxon>Bacillota</taxon>
        <taxon>Bacilli</taxon>
        <taxon>Bacillales</taxon>
        <taxon>Bacillaceae</taxon>
        <taxon>Sediminibacillus</taxon>
    </lineage>
</organism>
<keyword evidence="3 6" id="KW-0812">Transmembrane</keyword>
<protein>
    <submittedName>
        <fullName evidence="8">Predicted arabinose efflux permease, MFS family</fullName>
    </submittedName>
</protein>
<dbReference type="InterPro" id="IPR036259">
    <property type="entry name" value="MFS_trans_sf"/>
</dbReference>
<name>A0A1G8X048_9BACI</name>
<dbReference type="Gene3D" id="1.20.1250.20">
    <property type="entry name" value="MFS general substrate transporter like domains"/>
    <property type="match status" value="1"/>
</dbReference>
<dbReference type="InterPro" id="IPR020846">
    <property type="entry name" value="MFS_dom"/>
</dbReference>
<feature type="transmembrane region" description="Helical" evidence="6">
    <location>
        <begin position="104"/>
        <end position="122"/>
    </location>
</feature>
<keyword evidence="9" id="KW-1185">Reference proteome</keyword>
<keyword evidence="2" id="KW-0813">Transport</keyword>
<reference evidence="8 9" key="1">
    <citation type="submission" date="2016-10" db="EMBL/GenBank/DDBJ databases">
        <authorList>
            <person name="de Groot N.N."/>
        </authorList>
    </citation>
    <scope>NUCLEOTIDE SEQUENCE [LARGE SCALE GENOMIC DNA]</scope>
    <source>
        <strain evidence="8 9">CGMCC 1.6502</strain>
    </source>
</reference>
<keyword evidence="4 6" id="KW-1133">Transmembrane helix</keyword>
<evidence type="ECO:0000256" key="6">
    <source>
        <dbReference type="SAM" id="Phobius"/>
    </source>
</evidence>
<feature type="transmembrane region" description="Helical" evidence="6">
    <location>
        <begin position="76"/>
        <end position="98"/>
    </location>
</feature>
<dbReference type="AlphaFoldDB" id="A0A1G8X048"/>
<feature type="transmembrane region" description="Helical" evidence="6">
    <location>
        <begin position="134"/>
        <end position="155"/>
    </location>
</feature>
<feature type="transmembrane region" description="Helical" evidence="6">
    <location>
        <begin position="161"/>
        <end position="183"/>
    </location>
</feature>
<evidence type="ECO:0000313" key="8">
    <source>
        <dbReference type="EMBL" id="SDJ83235.1"/>
    </source>
</evidence>